<evidence type="ECO:0000313" key="2">
    <source>
        <dbReference type="EMBL" id="KAB7494989.1"/>
    </source>
</evidence>
<gene>
    <name evidence="2" type="ORF">Anas_11880</name>
</gene>
<keyword evidence="1" id="KW-0812">Transmembrane</keyword>
<keyword evidence="3" id="KW-1185">Reference proteome</keyword>
<feature type="transmembrane region" description="Helical" evidence="1">
    <location>
        <begin position="117"/>
        <end position="143"/>
    </location>
</feature>
<evidence type="ECO:0000256" key="1">
    <source>
        <dbReference type="SAM" id="Phobius"/>
    </source>
</evidence>
<dbReference type="InterPro" id="IPR036259">
    <property type="entry name" value="MFS_trans_sf"/>
</dbReference>
<name>A0A5N5SN13_9CRUS</name>
<reference evidence="2 3" key="1">
    <citation type="journal article" date="2019" name="PLoS Biol.">
        <title>Sex chromosomes control vertical transmission of feminizing Wolbachia symbionts in an isopod.</title>
        <authorList>
            <person name="Becking T."/>
            <person name="Chebbi M.A."/>
            <person name="Giraud I."/>
            <person name="Moumen B."/>
            <person name="Laverre T."/>
            <person name="Caubet Y."/>
            <person name="Peccoud J."/>
            <person name="Gilbert C."/>
            <person name="Cordaux R."/>
        </authorList>
    </citation>
    <scope>NUCLEOTIDE SEQUENCE [LARGE SCALE GENOMIC DNA]</scope>
    <source>
        <strain evidence="2">ANa2</strain>
        <tissue evidence="2">Whole body excluding digestive tract and cuticle</tissue>
    </source>
</reference>
<sequence length="147" mass="16801">SVKLKFIPALIEVRRNIGLSREYLFLEIFDNPYVVVKFSTQKFILQIIFSFILGGFLLFVGYLVGTTTMLPRIVNEGSNTTYSSEDLKFLASIPLLIKIPATPASVYFTEKFGPSFILRWCFVGGFLCYIAMAFFRMLTVLWIGRII</sequence>
<feature type="transmembrane region" description="Helical" evidence="1">
    <location>
        <begin position="43"/>
        <end position="64"/>
    </location>
</feature>
<organism evidence="2 3">
    <name type="scientific">Armadillidium nasatum</name>
    <dbReference type="NCBI Taxonomy" id="96803"/>
    <lineage>
        <taxon>Eukaryota</taxon>
        <taxon>Metazoa</taxon>
        <taxon>Ecdysozoa</taxon>
        <taxon>Arthropoda</taxon>
        <taxon>Crustacea</taxon>
        <taxon>Multicrustacea</taxon>
        <taxon>Malacostraca</taxon>
        <taxon>Eumalacostraca</taxon>
        <taxon>Peracarida</taxon>
        <taxon>Isopoda</taxon>
        <taxon>Oniscidea</taxon>
        <taxon>Crinocheta</taxon>
        <taxon>Armadillidiidae</taxon>
        <taxon>Armadillidium</taxon>
    </lineage>
</organism>
<comment type="caution">
    <text evidence="2">The sequence shown here is derived from an EMBL/GenBank/DDBJ whole genome shotgun (WGS) entry which is preliminary data.</text>
</comment>
<dbReference type="OrthoDB" id="4142200at2759"/>
<dbReference type="AlphaFoldDB" id="A0A5N5SN13"/>
<dbReference type="SUPFAM" id="SSF103473">
    <property type="entry name" value="MFS general substrate transporter"/>
    <property type="match status" value="1"/>
</dbReference>
<keyword evidence="1" id="KW-0472">Membrane</keyword>
<keyword evidence="1" id="KW-1133">Transmembrane helix</keyword>
<proteinExistence type="predicted"/>
<evidence type="ECO:0000313" key="3">
    <source>
        <dbReference type="Proteomes" id="UP000326759"/>
    </source>
</evidence>
<protein>
    <submittedName>
        <fullName evidence="2">Uncharacterized protein</fullName>
    </submittedName>
</protein>
<accession>A0A5N5SN13</accession>
<dbReference type="Proteomes" id="UP000326759">
    <property type="component" value="Unassembled WGS sequence"/>
</dbReference>
<feature type="non-terminal residue" evidence="2">
    <location>
        <position position="1"/>
    </location>
</feature>
<feature type="non-terminal residue" evidence="2">
    <location>
        <position position="147"/>
    </location>
</feature>
<dbReference type="EMBL" id="SEYY01023239">
    <property type="protein sequence ID" value="KAB7494989.1"/>
    <property type="molecule type" value="Genomic_DNA"/>
</dbReference>
<dbReference type="Gene3D" id="1.20.1250.20">
    <property type="entry name" value="MFS general substrate transporter like domains"/>
    <property type="match status" value="1"/>
</dbReference>